<dbReference type="AlphaFoldDB" id="A0A835IGF3"/>
<dbReference type="EMBL" id="JADFTS010000003">
    <property type="protein sequence ID" value="KAF9617256.1"/>
    <property type="molecule type" value="Genomic_DNA"/>
</dbReference>
<feature type="region of interest" description="Disordered" evidence="1">
    <location>
        <begin position="94"/>
        <end position="120"/>
    </location>
</feature>
<organism evidence="2 3">
    <name type="scientific">Coptis chinensis</name>
    <dbReference type="NCBI Taxonomy" id="261450"/>
    <lineage>
        <taxon>Eukaryota</taxon>
        <taxon>Viridiplantae</taxon>
        <taxon>Streptophyta</taxon>
        <taxon>Embryophyta</taxon>
        <taxon>Tracheophyta</taxon>
        <taxon>Spermatophyta</taxon>
        <taxon>Magnoliopsida</taxon>
        <taxon>Ranunculales</taxon>
        <taxon>Ranunculaceae</taxon>
        <taxon>Coptidoideae</taxon>
        <taxon>Coptis</taxon>
    </lineage>
</organism>
<reference evidence="2 3" key="1">
    <citation type="submission" date="2020-10" db="EMBL/GenBank/DDBJ databases">
        <title>The Coptis chinensis genome and diversification of protoberbering-type alkaloids.</title>
        <authorList>
            <person name="Wang B."/>
            <person name="Shu S."/>
            <person name="Song C."/>
            <person name="Liu Y."/>
        </authorList>
    </citation>
    <scope>NUCLEOTIDE SEQUENCE [LARGE SCALE GENOMIC DNA]</scope>
    <source>
        <strain evidence="2">HL-2020</strain>
        <tissue evidence="2">Leaf</tissue>
    </source>
</reference>
<comment type="caution">
    <text evidence="2">The sequence shown here is derived from an EMBL/GenBank/DDBJ whole genome shotgun (WGS) entry which is preliminary data.</text>
</comment>
<feature type="compositionally biased region" description="Basic and acidic residues" evidence="1">
    <location>
        <begin position="1"/>
        <end position="11"/>
    </location>
</feature>
<feature type="compositionally biased region" description="Polar residues" evidence="1">
    <location>
        <begin position="94"/>
        <end position="107"/>
    </location>
</feature>
<feature type="compositionally biased region" description="Gly residues" evidence="1">
    <location>
        <begin position="52"/>
        <end position="68"/>
    </location>
</feature>
<gene>
    <name evidence="2" type="ORF">IFM89_035200</name>
</gene>
<sequence>MVDRVIRKDGDAPSFSLGPEFDTPLQTQDNLSENISSDDETQEPDTDDDDSGGGNSGGGGGGGGGGGYFNIQLHDSTDKETLLDPKVYEVTARNTSGRGVLNDNSQRMYEPGRGSVGQRRQRGHIIRNDVDIDSVSSNFEAMSMSSGTHDHDNESVYSSGWGYNQSRDNDSSGGMINHPASSASYGSSYGYWMGVDQQPYGAPQPEPTYGQLYPSYESVGTAPGFVALHPTYSYTNTPRIGIMLEFPTQKYEWHVRQFLNGGYNSVYTWVGYCEAVRIQESGMEVDQPRHSFMY</sequence>
<keyword evidence="3" id="KW-1185">Reference proteome</keyword>
<evidence type="ECO:0000256" key="1">
    <source>
        <dbReference type="SAM" id="MobiDB-lite"/>
    </source>
</evidence>
<feature type="compositionally biased region" description="Polar residues" evidence="1">
    <location>
        <begin position="24"/>
        <end position="35"/>
    </location>
</feature>
<accession>A0A835IGF3</accession>
<protein>
    <submittedName>
        <fullName evidence="2">Uncharacterized protein</fullName>
    </submittedName>
</protein>
<evidence type="ECO:0000313" key="2">
    <source>
        <dbReference type="EMBL" id="KAF9617256.1"/>
    </source>
</evidence>
<proteinExistence type="predicted"/>
<feature type="compositionally biased region" description="Acidic residues" evidence="1">
    <location>
        <begin position="36"/>
        <end position="51"/>
    </location>
</feature>
<dbReference type="Proteomes" id="UP000631114">
    <property type="component" value="Unassembled WGS sequence"/>
</dbReference>
<evidence type="ECO:0000313" key="3">
    <source>
        <dbReference type="Proteomes" id="UP000631114"/>
    </source>
</evidence>
<feature type="region of interest" description="Disordered" evidence="1">
    <location>
        <begin position="1"/>
        <end position="72"/>
    </location>
</feature>
<name>A0A835IGF3_9MAGN</name>